<comment type="caution">
    <text evidence="1">The sequence shown here is derived from an EMBL/GenBank/DDBJ whole genome shotgun (WGS) entry which is preliminary data.</text>
</comment>
<gene>
    <name evidence="1" type="ORF">LNTAR_22749</name>
</gene>
<keyword evidence="2" id="KW-1185">Reference proteome</keyword>
<dbReference type="Proteomes" id="UP000004947">
    <property type="component" value="Unassembled WGS sequence"/>
</dbReference>
<dbReference type="EMBL" id="ABCK01000002">
    <property type="protein sequence ID" value="EDM29258.1"/>
    <property type="molecule type" value="Genomic_DNA"/>
</dbReference>
<organism evidence="1 2">
    <name type="scientific">Lentisphaera araneosa HTCC2155</name>
    <dbReference type="NCBI Taxonomy" id="313628"/>
    <lineage>
        <taxon>Bacteria</taxon>
        <taxon>Pseudomonadati</taxon>
        <taxon>Lentisphaerota</taxon>
        <taxon>Lentisphaeria</taxon>
        <taxon>Lentisphaerales</taxon>
        <taxon>Lentisphaeraceae</taxon>
        <taxon>Lentisphaera</taxon>
    </lineage>
</organism>
<protein>
    <submittedName>
        <fullName evidence="1">Uncharacterized protein</fullName>
    </submittedName>
</protein>
<evidence type="ECO:0000313" key="1">
    <source>
        <dbReference type="EMBL" id="EDM29258.1"/>
    </source>
</evidence>
<name>A6DGE1_9BACT</name>
<proteinExistence type="predicted"/>
<accession>A6DGE1</accession>
<dbReference type="AlphaFoldDB" id="A6DGE1"/>
<dbReference type="STRING" id="313628.LNTAR_22749"/>
<reference evidence="1 2" key="1">
    <citation type="journal article" date="2010" name="J. Bacteriol.">
        <title>Genome sequence of Lentisphaera araneosa HTCC2155T, the type species of the order Lentisphaerales in the phylum Lentisphaerae.</title>
        <authorList>
            <person name="Thrash J.C."/>
            <person name="Cho J.C."/>
            <person name="Vergin K.L."/>
            <person name="Morris R.M."/>
            <person name="Giovannoni S.J."/>
        </authorList>
    </citation>
    <scope>NUCLEOTIDE SEQUENCE [LARGE SCALE GENOMIC DNA]</scope>
    <source>
        <strain evidence="1 2">HTCC2155</strain>
    </source>
</reference>
<sequence length="46" mass="4973">MWVMNIMKRKIVPLGTIPKGIAGIESNCPGIDIPGYLKCNGFAILV</sequence>
<evidence type="ECO:0000313" key="2">
    <source>
        <dbReference type="Proteomes" id="UP000004947"/>
    </source>
</evidence>